<evidence type="ECO:0000313" key="4">
    <source>
        <dbReference type="Proteomes" id="UP000283895"/>
    </source>
</evidence>
<dbReference type="InterPro" id="IPR046676">
    <property type="entry name" value="DUF6546"/>
</dbReference>
<sequence>MADFGIKIARLFWNYGPGSIIEYLWRLSPGLFRLNIAQRETDCEVMADHDEWEDVEMTGQGSDEEEDEEEDVVEETIRPIEARPTRPTPVTTTGAPETDEVDEDINPNVSWDRLPYELSHKILQTLAEDELDSRLLAEYAVVCRSWQAEIEKVNFRTLAVKQMDLHDLEQYVTGHRRACLKHLWLKVELAEYSRRASVVPESEQEQEENNYRYSRALFDLFKILESWDTPGFWESRNGRGLSLELSAFSPSDRLKMFGEAGLDDDGNSRYFDSLLDFMLLALDEPEGIHGLPMVNVVTAFSILRRNYRNMSATSLTPIFNSLPRLEEVRLEPWQQVDQPAQQDVDSELATQMPFWPTNLKRVSIFEHFGAFDQNDAWDTRIRFPFLAHGLRRLSTNLEELSVSFSADARDFFDPYIKHGGLRNPQWTNLRWLTLTSRFMTEVAFPDEINNMLRGAGLAAKDMPALQAMEIYSATKWDAGVFRYLIVNNTGIISWTSTWEHKIPLAVKTAWRLVALQHTRRELYVFDEVKLPGYPMGPEGFIHSELATREMVLHPISSAEMMGERHVPDPVLKLAGRC</sequence>
<protein>
    <recommendedName>
        <fullName evidence="2">DUF6546 domain-containing protein</fullName>
    </recommendedName>
</protein>
<gene>
    <name evidence="3" type="ORF">VMCG_10242</name>
</gene>
<reference evidence="3 4" key="1">
    <citation type="submission" date="2015-09" db="EMBL/GenBank/DDBJ databases">
        <title>Host preference determinants of Valsa canker pathogens revealed by comparative genomics.</title>
        <authorList>
            <person name="Yin Z."/>
            <person name="Huang L."/>
        </authorList>
    </citation>
    <scope>NUCLEOTIDE SEQUENCE [LARGE SCALE GENOMIC DNA]</scope>
    <source>
        <strain evidence="3 4">03-1</strain>
    </source>
</reference>
<dbReference type="AlphaFoldDB" id="A0A423VGY4"/>
<feature type="domain" description="DUF6546" evidence="2">
    <location>
        <begin position="356"/>
        <end position="553"/>
    </location>
</feature>
<dbReference type="InterPro" id="IPR036047">
    <property type="entry name" value="F-box-like_dom_sf"/>
</dbReference>
<feature type="compositionally biased region" description="Acidic residues" evidence="1">
    <location>
        <begin position="55"/>
        <end position="74"/>
    </location>
</feature>
<dbReference type="EMBL" id="LKEA01000064">
    <property type="protein sequence ID" value="ROV90235.1"/>
    <property type="molecule type" value="Genomic_DNA"/>
</dbReference>
<dbReference type="Proteomes" id="UP000283895">
    <property type="component" value="Unassembled WGS sequence"/>
</dbReference>
<dbReference type="SUPFAM" id="SSF81383">
    <property type="entry name" value="F-box domain"/>
    <property type="match status" value="1"/>
</dbReference>
<dbReference type="STRING" id="356882.A0A423VGY4"/>
<keyword evidence="4" id="KW-1185">Reference proteome</keyword>
<name>A0A423VGY4_9PEZI</name>
<dbReference type="OrthoDB" id="4802432at2759"/>
<feature type="region of interest" description="Disordered" evidence="1">
    <location>
        <begin position="55"/>
        <end position="106"/>
    </location>
</feature>
<organism evidence="3 4">
    <name type="scientific">Cytospora schulzeri</name>
    <dbReference type="NCBI Taxonomy" id="448051"/>
    <lineage>
        <taxon>Eukaryota</taxon>
        <taxon>Fungi</taxon>
        <taxon>Dikarya</taxon>
        <taxon>Ascomycota</taxon>
        <taxon>Pezizomycotina</taxon>
        <taxon>Sordariomycetes</taxon>
        <taxon>Sordariomycetidae</taxon>
        <taxon>Diaporthales</taxon>
        <taxon>Cytosporaceae</taxon>
        <taxon>Cytospora</taxon>
    </lineage>
</organism>
<proteinExistence type="predicted"/>
<evidence type="ECO:0000313" key="3">
    <source>
        <dbReference type="EMBL" id="ROV90235.1"/>
    </source>
</evidence>
<evidence type="ECO:0000256" key="1">
    <source>
        <dbReference type="SAM" id="MobiDB-lite"/>
    </source>
</evidence>
<dbReference type="Pfam" id="PF20183">
    <property type="entry name" value="DUF6546"/>
    <property type="match status" value="1"/>
</dbReference>
<evidence type="ECO:0000259" key="2">
    <source>
        <dbReference type="Pfam" id="PF20183"/>
    </source>
</evidence>
<accession>A0A423VGY4</accession>
<feature type="compositionally biased region" description="Basic and acidic residues" evidence="1">
    <location>
        <begin position="75"/>
        <end position="84"/>
    </location>
</feature>
<comment type="caution">
    <text evidence="3">The sequence shown here is derived from an EMBL/GenBank/DDBJ whole genome shotgun (WGS) entry which is preliminary data.</text>
</comment>